<dbReference type="InterPro" id="IPR027417">
    <property type="entry name" value="P-loop_NTPase"/>
</dbReference>
<feature type="domain" description="Helicase C-terminal" evidence="3">
    <location>
        <begin position="78"/>
        <end position="265"/>
    </location>
</feature>
<name>A0A7S0DA89_MICPS</name>
<dbReference type="PROSITE" id="PS51194">
    <property type="entry name" value="HELICASE_CTER"/>
    <property type="match status" value="1"/>
</dbReference>
<dbReference type="GO" id="GO:0004386">
    <property type="term" value="F:helicase activity"/>
    <property type="evidence" value="ECO:0007669"/>
    <property type="project" value="UniProtKB-KW"/>
</dbReference>
<dbReference type="InterPro" id="IPR001650">
    <property type="entry name" value="Helicase_C-like"/>
</dbReference>
<dbReference type="GO" id="GO:0003723">
    <property type="term" value="F:RNA binding"/>
    <property type="evidence" value="ECO:0007669"/>
    <property type="project" value="TreeGrafter"/>
</dbReference>
<keyword evidence="1" id="KW-0378">Hydrolase</keyword>
<evidence type="ECO:0000259" key="3">
    <source>
        <dbReference type="PROSITE" id="PS51194"/>
    </source>
</evidence>
<dbReference type="AlphaFoldDB" id="A0A7S0DA89"/>
<gene>
    <name evidence="4" type="ORF">MSP1401_LOCUS10754</name>
</gene>
<reference evidence="4" key="1">
    <citation type="submission" date="2021-01" db="EMBL/GenBank/DDBJ databases">
        <authorList>
            <person name="Corre E."/>
            <person name="Pelletier E."/>
            <person name="Niang G."/>
            <person name="Scheremetjew M."/>
            <person name="Finn R."/>
            <person name="Kale V."/>
            <person name="Holt S."/>
            <person name="Cochrane G."/>
            <person name="Meng A."/>
            <person name="Brown T."/>
            <person name="Cohen L."/>
        </authorList>
    </citation>
    <scope>NUCLEOTIDE SEQUENCE</scope>
    <source>
        <strain evidence="4">CCAC1681</strain>
    </source>
</reference>
<dbReference type="Pfam" id="PF21010">
    <property type="entry name" value="HA2_C"/>
    <property type="match status" value="1"/>
</dbReference>
<sequence length="653" mass="69228">MSATMASATLREYFASSFPKSAPSIPTPHIEGRAFPVEERFAEAYVSSSEKKTRPFRRDKNDIASDAFEKYSRALVASLPPVLAELEAQRSHEGHSSAFPGNGHGACLVFLPGAPEISKIERVLKDSLPNALFAKLHVTYLHGRLSVAEQRRAFEPAPKGFIKMVLATNVAETSLTIPDVVAVFDSGRSKKLLFDPKTQISSLKEGWCSLASAAQRKGRAGRVRPGVCVRLYTSNESAANQPTNDAPEISTMPLESLVMHAMLTRPERDPETTLASTPDPPPPEAVRAATARLKMVGAVAEAEASPTAETENARKKNSPKPKLVLTPLGAHLAHLPVEPRLGKMLVYACVLGCLPPILTAAAAMSCKPAFGVDPADKDAAVIAKRSASRVADFGARSDQLAVAAAFDAWSFNASDPHTKSLRLNRAAMRDIAREREALKKKLRESGFEVDSLSARANEANDDVARCVLAAGLFPNVARVRRGELRSSKTNRDATRGRSVVLDARGAEVAVHPGGVNGYQGGGGGGAATGGPPEGFLVYQEAVETSRVFLRDTTAVSIEALLLFGGDISVNHSAATVSVSVGGGAGGAKGAGKMDFPAAPEVGVLFKLLRRELDRALRVAAADPGAEQASLQGTPEGRRLMDVLLRLFPGGSMR</sequence>
<protein>
    <recommendedName>
        <fullName evidence="3">Helicase C-terminal domain-containing protein</fullName>
    </recommendedName>
</protein>
<dbReference type="Gene3D" id="1.20.120.1080">
    <property type="match status" value="1"/>
</dbReference>
<dbReference type="CDD" id="cd18791">
    <property type="entry name" value="SF2_C_RHA"/>
    <property type="match status" value="1"/>
</dbReference>
<dbReference type="SMART" id="SM00490">
    <property type="entry name" value="HELICc"/>
    <property type="match status" value="1"/>
</dbReference>
<feature type="compositionally biased region" description="Low complexity" evidence="2">
    <location>
        <begin position="299"/>
        <end position="310"/>
    </location>
</feature>
<dbReference type="PANTHER" id="PTHR18934">
    <property type="entry name" value="ATP-DEPENDENT RNA HELICASE"/>
    <property type="match status" value="1"/>
</dbReference>
<evidence type="ECO:0000256" key="1">
    <source>
        <dbReference type="ARBA" id="ARBA00022806"/>
    </source>
</evidence>
<dbReference type="SUPFAM" id="SSF52540">
    <property type="entry name" value="P-loop containing nucleoside triphosphate hydrolases"/>
    <property type="match status" value="1"/>
</dbReference>
<organism evidence="4">
    <name type="scientific">Micromonas pusilla</name>
    <name type="common">Picoplanktonic green alga</name>
    <name type="synonym">Chromulina pusilla</name>
    <dbReference type="NCBI Taxonomy" id="38833"/>
    <lineage>
        <taxon>Eukaryota</taxon>
        <taxon>Viridiplantae</taxon>
        <taxon>Chlorophyta</taxon>
        <taxon>Mamiellophyceae</taxon>
        <taxon>Mamiellales</taxon>
        <taxon>Mamiellaceae</taxon>
        <taxon>Micromonas</taxon>
    </lineage>
</organism>
<accession>A0A7S0DA89</accession>
<evidence type="ECO:0000313" key="4">
    <source>
        <dbReference type="EMBL" id="CAD8448702.1"/>
    </source>
</evidence>
<evidence type="ECO:0000256" key="2">
    <source>
        <dbReference type="SAM" id="MobiDB-lite"/>
    </source>
</evidence>
<dbReference type="Pfam" id="PF07717">
    <property type="entry name" value="OB_NTP_bind"/>
    <property type="match status" value="1"/>
</dbReference>
<keyword evidence="1" id="KW-0347">Helicase</keyword>
<dbReference type="SMART" id="SM00847">
    <property type="entry name" value="HA2"/>
    <property type="match status" value="1"/>
</dbReference>
<dbReference type="PANTHER" id="PTHR18934:SF145">
    <property type="entry name" value="ATP-DEPENDENT RNA HELICASE DHX57-RELATED"/>
    <property type="match status" value="1"/>
</dbReference>
<dbReference type="EMBL" id="HBEN01012903">
    <property type="protein sequence ID" value="CAD8448702.1"/>
    <property type="molecule type" value="Transcribed_RNA"/>
</dbReference>
<keyword evidence="1" id="KW-0067">ATP-binding</keyword>
<proteinExistence type="predicted"/>
<dbReference type="Pfam" id="PF00271">
    <property type="entry name" value="Helicase_C"/>
    <property type="match status" value="1"/>
</dbReference>
<feature type="region of interest" description="Disordered" evidence="2">
    <location>
        <begin position="299"/>
        <end position="322"/>
    </location>
</feature>
<dbReference type="Gene3D" id="3.40.50.300">
    <property type="entry name" value="P-loop containing nucleotide triphosphate hydrolases"/>
    <property type="match status" value="1"/>
</dbReference>
<dbReference type="InterPro" id="IPR011709">
    <property type="entry name" value="DEAD-box_helicase_OB_fold"/>
</dbReference>
<keyword evidence="1" id="KW-0547">Nucleotide-binding</keyword>
<dbReference type="InterPro" id="IPR007502">
    <property type="entry name" value="Helicase-assoc_dom"/>
</dbReference>